<dbReference type="AlphaFoldDB" id="A0A9N9G872"/>
<sequence>ENFKNRLSVCGSSYLGVSINDCVFNSAKLALNLLNNNKKDVVVTGLERVDVKIE</sequence>
<feature type="non-terminal residue" evidence="1">
    <location>
        <position position="1"/>
    </location>
</feature>
<keyword evidence="2" id="KW-1185">Reference proteome</keyword>
<dbReference type="InterPro" id="IPR036188">
    <property type="entry name" value="FAD/NAD-bd_sf"/>
</dbReference>
<reference evidence="1" key="1">
    <citation type="submission" date="2021-06" db="EMBL/GenBank/DDBJ databases">
        <authorList>
            <person name="Kallberg Y."/>
            <person name="Tangrot J."/>
            <person name="Rosling A."/>
        </authorList>
    </citation>
    <scope>NUCLEOTIDE SEQUENCE</scope>
    <source>
        <strain evidence="1">CL551</strain>
    </source>
</reference>
<evidence type="ECO:0000313" key="1">
    <source>
        <dbReference type="EMBL" id="CAG8588229.1"/>
    </source>
</evidence>
<name>A0A9N9G872_9GLOM</name>
<dbReference type="Proteomes" id="UP000789342">
    <property type="component" value="Unassembled WGS sequence"/>
</dbReference>
<dbReference type="EMBL" id="CAJVPV010005276">
    <property type="protein sequence ID" value="CAG8588229.1"/>
    <property type="molecule type" value="Genomic_DNA"/>
</dbReference>
<accession>A0A9N9G872</accession>
<dbReference type="Gene3D" id="3.50.50.60">
    <property type="entry name" value="FAD/NAD(P)-binding domain"/>
    <property type="match status" value="1"/>
</dbReference>
<proteinExistence type="predicted"/>
<comment type="caution">
    <text evidence="1">The sequence shown here is derived from an EMBL/GenBank/DDBJ whole genome shotgun (WGS) entry which is preliminary data.</text>
</comment>
<protein>
    <submittedName>
        <fullName evidence="1">12771_t:CDS:1</fullName>
    </submittedName>
</protein>
<gene>
    <name evidence="1" type="ORF">AMORRO_LOCUS7226</name>
</gene>
<evidence type="ECO:0000313" key="2">
    <source>
        <dbReference type="Proteomes" id="UP000789342"/>
    </source>
</evidence>
<organism evidence="1 2">
    <name type="scientific">Acaulospora morrowiae</name>
    <dbReference type="NCBI Taxonomy" id="94023"/>
    <lineage>
        <taxon>Eukaryota</taxon>
        <taxon>Fungi</taxon>
        <taxon>Fungi incertae sedis</taxon>
        <taxon>Mucoromycota</taxon>
        <taxon>Glomeromycotina</taxon>
        <taxon>Glomeromycetes</taxon>
        <taxon>Diversisporales</taxon>
        <taxon>Acaulosporaceae</taxon>
        <taxon>Acaulospora</taxon>
    </lineage>
</organism>